<proteinExistence type="predicted"/>
<keyword evidence="2" id="KW-1185">Reference proteome</keyword>
<dbReference type="EMBL" id="CP021056">
    <property type="protein sequence ID" value="QXE24247.1"/>
    <property type="molecule type" value="Genomic_DNA"/>
</dbReference>
<accession>A0A975T8R7</accession>
<evidence type="ECO:0008006" key="3">
    <source>
        <dbReference type="Google" id="ProtNLM"/>
    </source>
</evidence>
<name>A0A975T8R7_9NOST</name>
<reference evidence="1" key="1">
    <citation type="submission" date="2017-04" db="EMBL/GenBank/DDBJ databases">
        <title>Genome deletions in a multicellular cyanobacterial endosymbiont for morphological adaptation in marine diatoms.</title>
        <authorList>
            <person name="Wang Y."/>
            <person name="Gao H."/>
            <person name="Li R."/>
            <person name="Xu X."/>
        </authorList>
    </citation>
    <scope>NUCLEOTIDE SEQUENCE</scope>
    <source>
        <strain evidence="1">FACHB 800</strain>
    </source>
</reference>
<sequence>MAGVFLGLGLGGFVDGILLHQILQWHHMISNLQPLTTISNIDLNML</sequence>
<dbReference type="Proteomes" id="UP000683511">
    <property type="component" value="Chromosome"/>
</dbReference>
<dbReference type="Pfam" id="PF10002">
    <property type="entry name" value="DUF2243"/>
    <property type="match status" value="1"/>
</dbReference>
<dbReference type="InterPro" id="IPR018719">
    <property type="entry name" value="DUF2243_membrane"/>
</dbReference>
<evidence type="ECO:0000313" key="1">
    <source>
        <dbReference type="EMBL" id="QXE24247.1"/>
    </source>
</evidence>
<gene>
    <name evidence="1" type="ORF">B6N60_02951</name>
</gene>
<protein>
    <recommendedName>
        <fullName evidence="3">DUF2243 domain-containing protein</fullName>
    </recommendedName>
</protein>
<evidence type="ECO:0000313" key="2">
    <source>
        <dbReference type="Proteomes" id="UP000683511"/>
    </source>
</evidence>
<dbReference type="AlphaFoldDB" id="A0A975T8R7"/>
<dbReference type="KEGG" id="rsin:B6N60_02951"/>
<organism evidence="1 2">
    <name type="scientific">Richelia sinica FACHB-800</name>
    <dbReference type="NCBI Taxonomy" id="1357546"/>
    <lineage>
        <taxon>Bacteria</taxon>
        <taxon>Bacillati</taxon>
        <taxon>Cyanobacteriota</taxon>
        <taxon>Cyanophyceae</taxon>
        <taxon>Nostocales</taxon>
        <taxon>Nostocaceae</taxon>
        <taxon>Richelia</taxon>
    </lineage>
</organism>